<dbReference type="Proteomes" id="UP001148313">
    <property type="component" value="Unassembled WGS sequence"/>
</dbReference>
<dbReference type="CDD" id="cd16917">
    <property type="entry name" value="HATPase_UhpB-NarQ-NarX-like"/>
    <property type="match status" value="1"/>
</dbReference>
<feature type="domain" description="GAF" evidence="4">
    <location>
        <begin position="28"/>
        <end position="181"/>
    </location>
</feature>
<dbReference type="PANTHER" id="PTHR24421:SF59">
    <property type="entry name" value="OXYGEN SENSOR HISTIDINE KINASE NREB"/>
    <property type="match status" value="1"/>
</dbReference>
<name>A0ABT4VPI1_9HYPH</name>
<evidence type="ECO:0000256" key="2">
    <source>
        <dbReference type="ARBA" id="ARBA00022777"/>
    </source>
</evidence>
<evidence type="ECO:0000256" key="1">
    <source>
        <dbReference type="ARBA" id="ARBA00022679"/>
    </source>
</evidence>
<sequence>MEQKTDRIQSDSLDRYLSISRAVAGQLDFQKVLQRIADEIREILPFDHMDIAIITSDRKGEHMAFEVGVETGWSEGDRSRPIAKSPICNLLLGKIPYILTSDAWEDPQFHFDGAFDAPIYEADLHSRIHVALHVHGVVHGSLNISSHAKNVYSQDDLEEAKRIADLISPYIYALKMGEQARQAALREGEAIGREQALRSGALRLTEGMEEERKRLGMELHDQTLADLSSIYRQVTQMTRRAGTESLELAKVGRSIARCTDELRRIIENAKPGILELFGLQQAIEAQLEKATAGAGRSIKTVLNDETGGILDHGSDTIRTAVFRIVQEALTNAVKHSQCGTISVSLYRDGDHVIVEVRNDGATPTDGWSDSKRGVDNMKVRAALIGADIALRHDADVTCISLHVPLAILQIPDDADPLSAESTAVKRAGS</sequence>
<gene>
    <name evidence="6" type="ORF">OOZ53_14740</name>
</gene>
<evidence type="ECO:0000313" key="7">
    <source>
        <dbReference type="Proteomes" id="UP001148313"/>
    </source>
</evidence>
<evidence type="ECO:0000259" key="4">
    <source>
        <dbReference type="SMART" id="SM00065"/>
    </source>
</evidence>
<dbReference type="Pfam" id="PF02518">
    <property type="entry name" value="HATPase_c"/>
    <property type="match status" value="1"/>
</dbReference>
<dbReference type="InterPro" id="IPR029016">
    <property type="entry name" value="GAF-like_dom_sf"/>
</dbReference>
<dbReference type="GO" id="GO:0016301">
    <property type="term" value="F:kinase activity"/>
    <property type="evidence" value="ECO:0007669"/>
    <property type="project" value="UniProtKB-KW"/>
</dbReference>
<dbReference type="EMBL" id="JAPJZH010000008">
    <property type="protein sequence ID" value="MDA4846619.1"/>
    <property type="molecule type" value="Genomic_DNA"/>
</dbReference>
<dbReference type="SMART" id="SM00065">
    <property type="entry name" value="GAF"/>
    <property type="match status" value="1"/>
</dbReference>
<dbReference type="Gene3D" id="3.30.565.10">
    <property type="entry name" value="Histidine kinase-like ATPase, C-terminal domain"/>
    <property type="match status" value="1"/>
</dbReference>
<keyword evidence="1" id="KW-0808">Transferase</keyword>
<dbReference type="Gene3D" id="3.30.450.40">
    <property type="match status" value="1"/>
</dbReference>
<dbReference type="SUPFAM" id="SSF55874">
    <property type="entry name" value="ATPase domain of HSP90 chaperone/DNA topoisomerase II/histidine kinase"/>
    <property type="match status" value="1"/>
</dbReference>
<dbReference type="InterPro" id="IPR036890">
    <property type="entry name" value="HATPase_C_sf"/>
</dbReference>
<evidence type="ECO:0000313" key="6">
    <source>
        <dbReference type="EMBL" id="MDA4846619.1"/>
    </source>
</evidence>
<reference evidence="6" key="1">
    <citation type="submission" date="2022-11" db="EMBL/GenBank/DDBJ databases">
        <title>Hoeflea poritis sp. nov., isolated from scleractinian coral Porites lutea.</title>
        <authorList>
            <person name="Zhang G."/>
            <person name="Wei Q."/>
            <person name="Cai L."/>
        </authorList>
    </citation>
    <scope>NUCLEOTIDE SEQUENCE</scope>
    <source>
        <strain evidence="6">E7-10</strain>
    </source>
</reference>
<evidence type="ECO:0000256" key="3">
    <source>
        <dbReference type="ARBA" id="ARBA00023012"/>
    </source>
</evidence>
<feature type="domain" description="Histidine kinase/HSP90-like ATPase" evidence="5">
    <location>
        <begin position="316"/>
        <end position="407"/>
    </location>
</feature>
<organism evidence="6 7">
    <name type="scientific">Hoeflea poritis</name>
    <dbReference type="NCBI Taxonomy" id="2993659"/>
    <lineage>
        <taxon>Bacteria</taxon>
        <taxon>Pseudomonadati</taxon>
        <taxon>Pseudomonadota</taxon>
        <taxon>Alphaproteobacteria</taxon>
        <taxon>Hyphomicrobiales</taxon>
        <taxon>Rhizobiaceae</taxon>
        <taxon>Hoeflea</taxon>
    </lineage>
</organism>
<dbReference type="PANTHER" id="PTHR24421">
    <property type="entry name" value="NITRATE/NITRITE SENSOR PROTEIN NARX-RELATED"/>
    <property type="match status" value="1"/>
</dbReference>
<accession>A0ABT4VPI1</accession>
<comment type="caution">
    <text evidence="6">The sequence shown here is derived from an EMBL/GenBank/DDBJ whole genome shotgun (WGS) entry which is preliminary data.</text>
</comment>
<dbReference type="RefSeq" id="WP_271090390.1">
    <property type="nucleotide sequence ID" value="NZ_JAPJZH010000008.1"/>
</dbReference>
<evidence type="ECO:0000259" key="5">
    <source>
        <dbReference type="SMART" id="SM00387"/>
    </source>
</evidence>
<keyword evidence="7" id="KW-1185">Reference proteome</keyword>
<dbReference type="InterPro" id="IPR003018">
    <property type="entry name" value="GAF"/>
</dbReference>
<dbReference type="InterPro" id="IPR003594">
    <property type="entry name" value="HATPase_dom"/>
</dbReference>
<dbReference type="SMART" id="SM00387">
    <property type="entry name" value="HATPase_c"/>
    <property type="match status" value="1"/>
</dbReference>
<dbReference type="InterPro" id="IPR050482">
    <property type="entry name" value="Sensor_HK_TwoCompSys"/>
</dbReference>
<keyword evidence="3" id="KW-0902">Two-component regulatory system</keyword>
<keyword evidence="2 6" id="KW-0418">Kinase</keyword>
<protein>
    <submittedName>
        <fullName evidence="6">Histidine kinase</fullName>
    </submittedName>
</protein>
<proteinExistence type="predicted"/>
<dbReference type="SUPFAM" id="SSF55781">
    <property type="entry name" value="GAF domain-like"/>
    <property type="match status" value="1"/>
</dbReference>
<dbReference type="Pfam" id="PF13185">
    <property type="entry name" value="GAF_2"/>
    <property type="match status" value="1"/>
</dbReference>